<comment type="similarity">
    <text evidence="2">Belongs to the DODA-type extradiol aromatic ring-opening dioxygenase family.</text>
</comment>
<comment type="caution">
    <text evidence="7">The sequence shown here is derived from an EMBL/GenBank/DDBJ whole genome shotgun (WGS) entry which is preliminary data.</text>
</comment>
<organism evidence="7 8">
    <name type="scientific">Nocardia beijingensis</name>
    <dbReference type="NCBI Taxonomy" id="95162"/>
    <lineage>
        <taxon>Bacteria</taxon>
        <taxon>Bacillati</taxon>
        <taxon>Actinomycetota</taxon>
        <taxon>Actinomycetes</taxon>
        <taxon>Mycobacteriales</taxon>
        <taxon>Nocardiaceae</taxon>
        <taxon>Nocardia</taxon>
    </lineage>
</organism>
<dbReference type="PANTHER" id="PTHR30096">
    <property type="entry name" value="4,5-DOPA DIOXYGENASE EXTRADIOL-LIKE PROTEIN"/>
    <property type="match status" value="1"/>
</dbReference>
<evidence type="ECO:0000259" key="6">
    <source>
        <dbReference type="Pfam" id="PF02900"/>
    </source>
</evidence>
<dbReference type="EMBL" id="JBIRXV010000003">
    <property type="protein sequence ID" value="MFI2322531.1"/>
    <property type="molecule type" value="Genomic_DNA"/>
</dbReference>
<evidence type="ECO:0000256" key="3">
    <source>
        <dbReference type="ARBA" id="ARBA00022723"/>
    </source>
</evidence>
<evidence type="ECO:0000313" key="8">
    <source>
        <dbReference type="Proteomes" id="UP001611450"/>
    </source>
</evidence>
<evidence type="ECO:0000256" key="4">
    <source>
        <dbReference type="ARBA" id="ARBA00022833"/>
    </source>
</evidence>
<keyword evidence="8" id="KW-1185">Reference proteome</keyword>
<keyword evidence="3" id="KW-0479">Metal-binding</keyword>
<evidence type="ECO:0000313" key="7">
    <source>
        <dbReference type="EMBL" id="MFI2322531.1"/>
    </source>
</evidence>
<dbReference type="InterPro" id="IPR004183">
    <property type="entry name" value="Xdiol_dOase_suB"/>
</dbReference>
<feature type="domain" description="Extradiol ring-cleavage dioxygenase class III enzyme subunit B" evidence="6">
    <location>
        <begin position="30"/>
        <end position="241"/>
    </location>
</feature>
<keyword evidence="5" id="KW-0560">Oxidoreductase</keyword>
<keyword evidence="4" id="KW-0862">Zinc</keyword>
<dbReference type="Gene3D" id="3.40.830.10">
    <property type="entry name" value="LigB-like"/>
    <property type="match status" value="1"/>
</dbReference>
<dbReference type="GO" id="GO:0051213">
    <property type="term" value="F:dioxygenase activity"/>
    <property type="evidence" value="ECO:0007669"/>
    <property type="project" value="UniProtKB-KW"/>
</dbReference>
<name>A0ABW7WKB4_9NOCA</name>
<dbReference type="CDD" id="cd07363">
    <property type="entry name" value="45_DOPA_Dioxygenase"/>
    <property type="match status" value="1"/>
</dbReference>
<accession>A0ABW7WKB4</accession>
<evidence type="ECO:0000256" key="5">
    <source>
        <dbReference type="ARBA" id="ARBA00023002"/>
    </source>
</evidence>
<gene>
    <name evidence="7" type="ORF">ACH47G_18770</name>
</gene>
<reference evidence="7 8" key="1">
    <citation type="submission" date="2024-10" db="EMBL/GenBank/DDBJ databases">
        <title>The Natural Products Discovery Center: Release of the First 8490 Sequenced Strains for Exploring Actinobacteria Biosynthetic Diversity.</title>
        <authorList>
            <person name="Kalkreuter E."/>
            <person name="Kautsar S.A."/>
            <person name="Yang D."/>
            <person name="Bader C.D."/>
            <person name="Teijaro C.N."/>
            <person name="Fluegel L."/>
            <person name="Davis C.M."/>
            <person name="Simpson J.R."/>
            <person name="Lauterbach L."/>
            <person name="Steele A.D."/>
            <person name="Gui C."/>
            <person name="Meng S."/>
            <person name="Li G."/>
            <person name="Viehrig K."/>
            <person name="Ye F."/>
            <person name="Su P."/>
            <person name="Kiefer A.F."/>
            <person name="Nichols A."/>
            <person name="Cepeda A.J."/>
            <person name="Yan W."/>
            <person name="Fan B."/>
            <person name="Jiang Y."/>
            <person name="Adhikari A."/>
            <person name="Zheng C.-J."/>
            <person name="Schuster L."/>
            <person name="Cowan T.M."/>
            <person name="Smanski M.J."/>
            <person name="Chevrette M.G."/>
            <person name="De Carvalho L.P.S."/>
            <person name="Shen B."/>
        </authorList>
    </citation>
    <scope>NUCLEOTIDE SEQUENCE [LARGE SCALE GENOMIC DNA]</scope>
    <source>
        <strain evidence="7 8">NPDC019626</strain>
    </source>
</reference>
<dbReference type="SUPFAM" id="SSF53213">
    <property type="entry name" value="LigB-like"/>
    <property type="match status" value="1"/>
</dbReference>
<comment type="cofactor">
    <cofactor evidence="1">
        <name>Zn(2+)</name>
        <dbReference type="ChEBI" id="CHEBI:29105"/>
    </cofactor>
</comment>
<dbReference type="PIRSF" id="PIRSF006157">
    <property type="entry name" value="Doxgns_DODA"/>
    <property type="match status" value="1"/>
</dbReference>
<keyword evidence="7" id="KW-0223">Dioxygenase</keyword>
<protein>
    <submittedName>
        <fullName evidence="7">Dioxygenase</fullName>
    </submittedName>
</protein>
<dbReference type="InterPro" id="IPR014436">
    <property type="entry name" value="Extradiol_dOase_DODA"/>
</dbReference>
<sequence length="261" mass="28623">MTSVTTERMPVLYLSHGAPPLADHASWPAELAAWSRALPRPRAILIVSAHWEAAPIALGATETVPLVYDFWGFPERYYRVRYPAPGAPELAEKVRNLLRGPGVAVADVPERGLDHGAYVPLKEMYPDADVPVLQLSMPTLEPRALLDIGRKLAPLREQGVLIVGSGFFTHNLRAMTSDDEQVHSFTAEFDAWGRETLAAADVDALLDFERKAPAARLAHPRAEHFAPLFVALGAGEEDLGALRTVIDGYWFGMARRSVQLG</sequence>
<dbReference type="Proteomes" id="UP001611450">
    <property type="component" value="Unassembled WGS sequence"/>
</dbReference>
<dbReference type="RefSeq" id="WP_396947074.1">
    <property type="nucleotide sequence ID" value="NZ_JBIRXV010000003.1"/>
</dbReference>
<proteinExistence type="inferred from homology"/>
<dbReference type="Pfam" id="PF02900">
    <property type="entry name" value="LigB"/>
    <property type="match status" value="1"/>
</dbReference>
<evidence type="ECO:0000256" key="2">
    <source>
        <dbReference type="ARBA" id="ARBA00007581"/>
    </source>
</evidence>
<dbReference type="PANTHER" id="PTHR30096:SF0">
    <property type="entry name" value="4,5-DOPA DIOXYGENASE EXTRADIOL-LIKE PROTEIN"/>
    <property type="match status" value="1"/>
</dbReference>
<evidence type="ECO:0000256" key="1">
    <source>
        <dbReference type="ARBA" id="ARBA00001947"/>
    </source>
</evidence>